<evidence type="ECO:0000313" key="2">
    <source>
        <dbReference type="Proteomes" id="UP000016426"/>
    </source>
</evidence>
<dbReference type="EMBL" id="AVPH01000027">
    <property type="protein sequence ID" value="ERE19924.1"/>
    <property type="molecule type" value="Genomic_DNA"/>
</dbReference>
<accession>A0ABP2XRW3</accession>
<comment type="caution">
    <text evidence="1">The sequence shown here is derived from an EMBL/GenBank/DDBJ whole genome shotgun (WGS) entry which is preliminary data.</text>
</comment>
<name>A0ABP2XRW3_9NEIS</name>
<proteinExistence type="predicted"/>
<gene>
    <name evidence="1" type="ORF">O166_19695</name>
</gene>
<sequence length="32" mass="4031">MVQFYEMVIYQPIHIYYNIGQLITYYNDTMQH</sequence>
<keyword evidence="2" id="KW-1185">Reference proteome</keyword>
<dbReference type="Proteomes" id="UP000016426">
    <property type="component" value="Unassembled WGS sequence"/>
</dbReference>
<organism evidence="1 2">
    <name type="scientific">Pseudogulbenkiania ferrooxidans EGD-HP2</name>
    <dbReference type="NCBI Taxonomy" id="1388764"/>
    <lineage>
        <taxon>Bacteria</taxon>
        <taxon>Pseudomonadati</taxon>
        <taxon>Pseudomonadota</taxon>
        <taxon>Betaproteobacteria</taxon>
        <taxon>Neisseriales</taxon>
        <taxon>Chromobacteriaceae</taxon>
        <taxon>Pseudogulbenkiania</taxon>
    </lineage>
</organism>
<evidence type="ECO:0000313" key="1">
    <source>
        <dbReference type="EMBL" id="ERE19924.1"/>
    </source>
</evidence>
<reference evidence="1 2" key="1">
    <citation type="journal article" date="2013" name="Genome Announc.">
        <title>Genome Sequence of the Pigment-Producing Bacterium Pseudogulbenkiania ferrooxidans, Isolated from Loktak Lake.</title>
        <authorList>
            <person name="Puranik S."/>
            <person name="Talkal R."/>
            <person name="Qureshi A."/>
            <person name="Khardenavis A."/>
            <person name="Kapley A."/>
            <person name="Purohit H.J."/>
        </authorList>
    </citation>
    <scope>NUCLEOTIDE SEQUENCE [LARGE SCALE GENOMIC DNA]</scope>
    <source>
        <strain evidence="1 2">EGD-HP2</strain>
    </source>
</reference>
<protein>
    <submittedName>
        <fullName evidence="1">Uncharacterized protein</fullName>
    </submittedName>
</protein>